<reference evidence="2 3" key="1">
    <citation type="submission" date="2018-01" db="EMBL/GenBank/DDBJ databases">
        <title>Harnessing the power of phylogenomics to disentangle the directionality and signatures of interkingdom host jumping in the parasitic fungal genus Tolypocladium.</title>
        <authorList>
            <person name="Quandt C.A."/>
            <person name="Patterson W."/>
            <person name="Spatafora J.W."/>
        </authorList>
    </citation>
    <scope>NUCLEOTIDE SEQUENCE [LARGE SCALE GENOMIC DNA]</scope>
    <source>
        <strain evidence="2 3">NRBC 100945</strain>
    </source>
</reference>
<dbReference type="AlphaFoldDB" id="A0A2S4KPU4"/>
<keyword evidence="3" id="KW-1185">Reference proteome</keyword>
<gene>
    <name evidence="2" type="ORF">TPAR_07592</name>
</gene>
<protein>
    <submittedName>
        <fullName evidence="2">Uncharacterized protein</fullName>
    </submittedName>
</protein>
<dbReference type="OrthoDB" id="4927702at2759"/>
<dbReference type="EMBL" id="PKSG01000889">
    <property type="protein sequence ID" value="POR32213.1"/>
    <property type="molecule type" value="Genomic_DNA"/>
</dbReference>
<dbReference type="Proteomes" id="UP000237481">
    <property type="component" value="Unassembled WGS sequence"/>
</dbReference>
<comment type="caution">
    <text evidence="2">The sequence shown here is derived from an EMBL/GenBank/DDBJ whole genome shotgun (WGS) entry which is preliminary data.</text>
</comment>
<organism evidence="2 3">
    <name type="scientific">Tolypocladium paradoxum</name>
    <dbReference type="NCBI Taxonomy" id="94208"/>
    <lineage>
        <taxon>Eukaryota</taxon>
        <taxon>Fungi</taxon>
        <taxon>Dikarya</taxon>
        <taxon>Ascomycota</taxon>
        <taxon>Pezizomycotina</taxon>
        <taxon>Sordariomycetes</taxon>
        <taxon>Hypocreomycetidae</taxon>
        <taxon>Hypocreales</taxon>
        <taxon>Ophiocordycipitaceae</taxon>
        <taxon>Tolypocladium</taxon>
    </lineage>
</organism>
<sequence>MEAVTELMAGLSSIAERIEAIPAMFRQPDFRPSSQEAAGVKELASKILRQAETLQRKVTECEAGWTPEVYRKADGHMSRAGPMIRLVANGQIKWPILRRNLVAIFQGPQVSSVDSANLKSRKNNRGQRAEALRSQEPAVILAWGASLAPSTWEEMDRLVFNDLVKRVAKQAQEVVSDLPPTILEIVRSLGEEEPLTRIEEYQDFVRGIEKLDSSAPRHHRRKRRRLNEDGIAEGHLQSVSGPHSGNTRWDWSVAGMMPMVPGAKAQEPQEDWCRICLRFGPRGRARCYLRLPCPCLLTGMQRRYTLACHERPPSLTRRKWD</sequence>
<name>A0A2S4KPU4_9HYPO</name>
<evidence type="ECO:0000313" key="2">
    <source>
        <dbReference type="EMBL" id="POR32213.1"/>
    </source>
</evidence>
<feature type="region of interest" description="Disordered" evidence="1">
    <location>
        <begin position="215"/>
        <end position="243"/>
    </location>
</feature>
<proteinExistence type="predicted"/>
<accession>A0A2S4KPU4</accession>
<evidence type="ECO:0000256" key="1">
    <source>
        <dbReference type="SAM" id="MobiDB-lite"/>
    </source>
</evidence>
<evidence type="ECO:0000313" key="3">
    <source>
        <dbReference type="Proteomes" id="UP000237481"/>
    </source>
</evidence>
<feature type="compositionally biased region" description="Basic residues" evidence="1">
    <location>
        <begin position="216"/>
        <end position="225"/>
    </location>
</feature>